<feature type="domain" description="ATPase AAA-type core" evidence="1">
    <location>
        <begin position="37"/>
        <end position="124"/>
    </location>
</feature>
<reference evidence="2" key="1">
    <citation type="submission" date="2017-06" db="EMBL/GenBank/DDBJ databases">
        <title>Genome Sequencing of the methanotroph Methylovulum psychrotolerants str. HV10-M2 isolated from a high-altitude environment.</title>
        <authorList>
            <person name="Mateos-Rivera A."/>
        </authorList>
    </citation>
    <scope>NUCLEOTIDE SEQUENCE [LARGE SCALE GENOMIC DNA]</scope>
    <source>
        <strain evidence="2">HV10_M2</strain>
    </source>
</reference>
<dbReference type="InterPro" id="IPR014555">
    <property type="entry name" value="RecF-like"/>
</dbReference>
<dbReference type="InterPro" id="IPR003959">
    <property type="entry name" value="ATPase_AAA_core"/>
</dbReference>
<feature type="domain" description="ATPase AAA-type core" evidence="1">
    <location>
        <begin position="209"/>
        <end position="380"/>
    </location>
</feature>
<evidence type="ECO:0000313" key="3">
    <source>
        <dbReference type="Proteomes" id="UP000197019"/>
    </source>
</evidence>
<protein>
    <submittedName>
        <fullName evidence="2">ATPase</fullName>
    </submittedName>
</protein>
<keyword evidence="3" id="KW-1185">Reference proteome</keyword>
<evidence type="ECO:0000259" key="1">
    <source>
        <dbReference type="Pfam" id="PF13304"/>
    </source>
</evidence>
<accession>A0A1Z4BUD9</accession>
<dbReference type="PIRSF" id="PIRSF029347">
    <property type="entry name" value="RecF"/>
    <property type="match status" value="1"/>
</dbReference>
<proteinExistence type="predicted"/>
<dbReference type="GO" id="GO:0016887">
    <property type="term" value="F:ATP hydrolysis activity"/>
    <property type="evidence" value="ECO:0007669"/>
    <property type="project" value="InterPro"/>
</dbReference>
<gene>
    <name evidence="2" type="ORF">CEK71_01560</name>
</gene>
<dbReference type="InterPro" id="IPR027417">
    <property type="entry name" value="P-loop_NTPase"/>
</dbReference>
<dbReference type="KEGG" id="mpsy:CEK71_01560"/>
<organism evidence="2 3">
    <name type="scientific">Methylovulum psychrotolerans</name>
    <dbReference type="NCBI Taxonomy" id="1704499"/>
    <lineage>
        <taxon>Bacteria</taxon>
        <taxon>Pseudomonadati</taxon>
        <taxon>Pseudomonadota</taxon>
        <taxon>Gammaproteobacteria</taxon>
        <taxon>Methylococcales</taxon>
        <taxon>Methylococcaceae</taxon>
        <taxon>Methylovulum</taxon>
    </lineage>
</organism>
<dbReference type="OrthoDB" id="9815944at2"/>
<dbReference type="PANTHER" id="PTHR40396:SF1">
    <property type="entry name" value="ATPASE AAA-TYPE CORE DOMAIN-CONTAINING PROTEIN"/>
    <property type="match status" value="1"/>
</dbReference>
<dbReference type="GO" id="GO:0005524">
    <property type="term" value="F:ATP binding"/>
    <property type="evidence" value="ECO:0007669"/>
    <property type="project" value="InterPro"/>
</dbReference>
<dbReference type="Proteomes" id="UP000197019">
    <property type="component" value="Chromosome"/>
</dbReference>
<dbReference type="SUPFAM" id="SSF52540">
    <property type="entry name" value="P-loop containing nucleoside triphosphate hydrolases"/>
    <property type="match status" value="1"/>
</dbReference>
<dbReference type="PANTHER" id="PTHR40396">
    <property type="entry name" value="ATPASE-LIKE PROTEIN"/>
    <property type="match status" value="1"/>
</dbReference>
<evidence type="ECO:0000313" key="2">
    <source>
        <dbReference type="EMBL" id="ASF44853.1"/>
    </source>
</evidence>
<dbReference type="AlphaFoldDB" id="A0A1Z4BUD9"/>
<dbReference type="Gene3D" id="3.40.50.300">
    <property type="entry name" value="P-loop containing nucleotide triphosphate hydrolases"/>
    <property type="match status" value="1"/>
</dbReference>
<dbReference type="EMBL" id="CP022129">
    <property type="protein sequence ID" value="ASF44853.1"/>
    <property type="molecule type" value="Genomic_DNA"/>
</dbReference>
<name>A0A1Z4BUD9_9GAMM</name>
<dbReference type="Pfam" id="PF13304">
    <property type="entry name" value="AAA_21"/>
    <property type="match status" value="2"/>
</dbReference>
<sequence>MARIEGIWILNFKSLKNVILGKLPGITGKKCEPLTPMTVVIGKNGVGKSTLFDVFGFLADALKFGVEEACDLRGRGGFEKIRSQGQTDSIGFSIAYREDENTPVLNYVIVIGIESFGRPVVRGEVLFQTPSEDIFENSTAFLMLANGKGIVCKGDGKEINGFGFSETVNIYFTGGDFDRLINANALDAEKVTLADNRKLGIATLGALKEHPRIAAFRQFIESWYLSYFTPDAARTLPLSGIQQHLNSKGDNLANVVQFMEREHRDKFQSILNRIAEKIPGIDTIDTEKTSDGRLLLRFNDKGFTDPFYAPQMSDGTLKVFAYLLLLEDPDPAPFICIEEPENGLYHKLLETLAAEFRSHATGRKGGSQLFITTHQPYFVDALEPEEVWILEKGADGFATIRRASDDALVKSMVAEGLPLGGLWYSDYLDAS</sequence>